<dbReference type="PANTHER" id="PTHR21599">
    <property type="entry name" value="GLYCERATE KINASE"/>
    <property type="match status" value="1"/>
</dbReference>
<evidence type="ECO:0000256" key="3">
    <source>
        <dbReference type="ARBA" id="ARBA00022777"/>
    </source>
</evidence>
<reference evidence="5 6" key="1">
    <citation type="submission" date="2019-10" db="EMBL/GenBank/DDBJ databases">
        <title>Vibrio sp. nov. isolated from a shrimp pond.</title>
        <authorList>
            <person name="Gomez-Gil B."/>
            <person name="Enciso-Ibarra J."/>
            <person name="Enciso-Ibarra K."/>
            <person name="Bolan-Mejia C."/>
        </authorList>
    </citation>
    <scope>NUCLEOTIDE SEQUENCE [LARGE SCALE GENOMIC DNA]</scope>
    <source>
        <strain evidence="5 6">CAIM 722</strain>
    </source>
</reference>
<dbReference type="EC" id="2.7.1.-" evidence="5"/>
<evidence type="ECO:0000256" key="1">
    <source>
        <dbReference type="ARBA" id="ARBA00006284"/>
    </source>
</evidence>
<proteinExistence type="inferred from homology"/>
<dbReference type="Proteomes" id="UP000462621">
    <property type="component" value="Unassembled WGS sequence"/>
</dbReference>
<evidence type="ECO:0000256" key="4">
    <source>
        <dbReference type="PIRNR" id="PIRNR006078"/>
    </source>
</evidence>
<sequence>MKIVIAPDSYKESMSAEHVAQHIESGFREVFPSAEYMKVPMADGGEGSLDAIKASVQGQEISLMIKDAYFNDREASYFLEADGKTALIEIAKICGIEHTTPEQRHPEVATTYGVGQVISDAIHRGVNHIVLFIGGSATNDAGAGMVQALGAQLLAKDGQELSVGCAALADIEHIDLSRFEPAIANIEFEVACDVDNRLLGPQGATYVFGPQKGVKPEQLAHFDLCLERFAKVIQQDLGQDALTISGGGAAGGLGAGLSVFCQAELRNGFDIISELVGLREQVKDADLVITGEGRIDSQSARGKVPCGVGNLAFEYSVPVIGIAGSVSNDVDAVYEQGVSAVFSVLPRPMMLAEAYETCEENLKNTSKNIALVIQSAPLVK</sequence>
<dbReference type="NCBIfam" id="TIGR00045">
    <property type="entry name" value="glycerate kinase"/>
    <property type="match status" value="1"/>
</dbReference>
<gene>
    <name evidence="5" type="ORF">F9817_17365</name>
</gene>
<dbReference type="EMBL" id="WEKT01000041">
    <property type="protein sequence ID" value="MZI94949.1"/>
    <property type="molecule type" value="Genomic_DNA"/>
</dbReference>
<dbReference type="Pfam" id="PF02595">
    <property type="entry name" value="Gly_kinase"/>
    <property type="match status" value="1"/>
</dbReference>
<evidence type="ECO:0000313" key="5">
    <source>
        <dbReference type="EMBL" id="MZI94949.1"/>
    </source>
</evidence>
<comment type="similarity">
    <text evidence="1 4">Belongs to the glycerate kinase type-1 family.</text>
</comment>
<keyword evidence="6" id="KW-1185">Reference proteome</keyword>
<keyword evidence="2 4" id="KW-0808">Transferase</keyword>
<comment type="caution">
    <text evidence="5">The sequence shown here is derived from an EMBL/GenBank/DDBJ whole genome shotgun (WGS) entry which is preliminary data.</text>
</comment>
<dbReference type="GO" id="GO:0008887">
    <property type="term" value="F:glycerate kinase activity"/>
    <property type="evidence" value="ECO:0007669"/>
    <property type="project" value="UniProtKB-UniRule"/>
</dbReference>
<dbReference type="AlphaFoldDB" id="A0A7X4LN32"/>
<dbReference type="InterPro" id="IPR018193">
    <property type="entry name" value="Glyc_kinase_flavodox-like_fold"/>
</dbReference>
<dbReference type="PANTHER" id="PTHR21599:SF0">
    <property type="entry name" value="GLYCERATE KINASE"/>
    <property type="match status" value="1"/>
</dbReference>
<dbReference type="GO" id="GO:0031388">
    <property type="term" value="P:organic acid phosphorylation"/>
    <property type="evidence" value="ECO:0007669"/>
    <property type="project" value="UniProtKB-UniRule"/>
</dbReference>
<protein>
    <submittedName>
        <fullName evidence="5">Glycerate kinase</fullName>
        <ecNumber evidence="5">2.7.1.-</ecNumber>
    </submittedName>
</protein>
<accession>A0A7X4LN32</accession>
<name>A0A7X4LN32_9VIBR</name>
<organism evidence="5 6">
    <name type="scientific">Vibrio eleionomae</name>
    <dbReference type="NCBI Taxonomy" id="2653505"/>
    <lineage>
        <taxon>Bacteria</taxon>
        <taxon>Pseudomonadati</taxon>
        <taxon>Pseudomonadota</taxon>
        <taxon>Gammaproteobacteria</taxon>
        <taxon>Vibrionales</taxon>
        <taxon>Vibrionaceae</taxon>
        <taxon>Vibrio</taxon>
    </lineage>
</organism>
<dbReference type="SUPFAM" id="SSF110738">
    <property type="entry name" value="Glycerate kinase I"/>
    <property type="match status" value="1"/>
</dbReference>
<evidence type="ECO:0000256" key="2">
    <source>
        <dbReference type="ARBA" id="ARBA00022679"/>
    </source>
</evidence>
<dbReference type="InterPro" id="IPR036129">
    <property type="entry name" value="Glycerate_kinase_sf"/>
</dbReference>
<dbReference type="RefSeq" id="WP_161157427.1">
    <property type="nucleotide sequence ID" value="NZ_WEKT01000041.1"/>
</dbReference>
<dbReference type="InterPro" id="IPR018197">
    <property type="entry name" value="Glycerate_kinase_RE-like"/>
</dbReference>
<dbReference type="InterPro" id="IPR004381">
    <property type="entry name" value="Glycerate_kinase"/>
</dbReference>
<dbReference type="Gene3D" id="3.90.1510.10">
    <property type="entry name" value="Glycerate kinase, domain 2"/>
    <property type="match status" value="1"/>
</dbReference>
<evidence type="ECO:0000313" key="6">
    <source>
        <dbReference type="Proteomes" id="UP000462621"/>
    </source>
</evidence>
<dbReference type="PIRSF" id="PIRSF006078">
    <property type="entry name" value="GlxK"/>
    <property type="match status" value="1"/>
</dbReference>
<dbReference type="Gene3D" id="3.40.50.10350">
    <property type="entry name" value="Glycerate kinase, domain 1"/>
    <property type="match status" value="1"/>
</dbReference>
<keyword evidence="3 4" id="KW-0418">Kinase</keyword>